<dbReference type="Proteomes" id="UP000298030">
    <property type="component" value="Unassembled WGS sequence"/>
</dbReference>
<evidence type="ECO:0000313" key="1">
    <source>
        <dbReference type="EMBL" id="TEB24674.1"/>
    </source>
</evidence>
<name>A0A4Y7SSU2_COPMI</name>
<accession>A0A4Y7SSU2</accession>
<gene>
    <name evidence="1" type="ORF">FA13DRAFT_1292947</name>
</gene>
<protein>
    <submittedName>
        <fullName evidence="1">Uncharacterized protein</fullName>
    </submittedName>
</protein>
<proteinExistence type="predicted"/>
<organism evidence="1 2">
    <name type="scientific">Coprinellus micaceus</name>
    <name type="common">Glistening ink-cap mushroom</name>
    <name type="synonym">Coprinus micaceus</name>
    <dbReference type="NCBI Taxonomy" id="71717"/>
    <lineage>
        <taxon>Eukaryota</taxon>
        <taxon>Fungi</taxon>
        <taxon>Dikarya</taxon>
        <taxon>Basidiomycota</taxon>
        <taxon>Agaricomycotina</taxon>
        <taxon>Agaricomycetes</taxon>
        <taxon>Agaricomycetidae</taxon>
        <taxon>Agaricales</taxon>
        <taxon>Agaricineae</taxon>
        <taxon>Psathyrellaceae</taxon>
        <taxon>Coprinellus</taxon>
    </lineage>
</organism>
<keyword evidence="2" id="KW-1185">Reference proteome</keyword>
<dbReference type="EMBL" id="QPFP01000064">
    <property type="protein sequence ID" value="TEB24674.1"/>
    <property type="molecule type" value="Genomic_DNA"/>
</dbReference>
<evidence type="ECO:0000313" key="2">
    <source>
        <dbReference type="Proteomes" id="UP000298030"/>
    </source>
</evidence>
<sequence>MPFSVSRPTYVKEPPSTHHVLTVSHLLMIVIDSDRNRILPRKADKGHPTCTHGAVARLRQLEANGYHEICQIGATP</sequence>
<dbReference type="AlphaFoldDB" id="A0A4Y7SSU2"/>
<comment type="caution">
    <text evidence="1">The sequence shown here is derived from an EMBL/GenBank/DDBJ whole genome shotgun (WGS) entry which is preliminary data.</text>
</comment>
<reference evidence="1 2" key="1">
    <citation type="journal article" date="2019" name="Nat. Ecol. Evol.">
        <title>Megaphylogeny resolves global patterns of mushroom evolution.</title>
        <authorList>
            <person name="Varga T."/>
            <person name="Krizsan K."/>
            <person name="Foldi C."/>
            <person name="Dima B."/>
            <person name="Sanchez-Garcia M."/>
            <person name="Sanchez-Ramirez S."/>
            <person name="Szollosi G.J."/>
            <person name="Szarkandi J.G."/>
            <person name="Papp V."/>
            <person name="Albert L."/>
            <person name="Andreopoulos W."/>
            <person name="Angelini C."/>
            <person name="Antonin V."/>
            <person name="Barry K.W."/>
            <person name="Bougher N.L."/>
            <person name="Buchanan P."/>
            <person name="Buyck B."/>
            <person name="Bense V."/>
            <person name="Catcheside P."/>
            <person name="Chovatia M."/>
            <person name="Cooper J."/>
            <person name="Damon W."/>
            <person name="Desjardin D."/>
            <person name="Finy P."/>
            <person name="Geml J."/>
            <person name="Haridas S."/>
            <person name="Hughes K."/>
            <person name="Justo A."/>
            <person name="Karasinski D."/>
            <person name="Kautmanova I."/>
            <person name="Kiss B."/>
            <person name="Kocsube S."/>
            <person name="Kotiranta H."/>
            <person name="LaButti K.M."/>
            <person name="Lechner B.E."/>
            <person name="Liimatainen K."/>
            <person name="Lipzen A."/>
            <person name="Lukacs Z."/>
            <person name="Mihaltcheva S."/>
            <person name="Morgado L.N."/>
            <person name="Niskanen T."/>
            <person name="Noordeloos M.E."/>
            <person name="Ohm R.A."/>
            <person name="Ortiz-Santana B."/>
            <person name="Ovrebo C."/>
            <person name="Racz N."/>
            <person name="Riley R."/>
            <person name="Savchenko A."/>
            <person name="Shiryaev A."/>
            <person name="Soop K."/>
            <person name="Spirin V."/>
            <person name="Szebenyi C."/>
            <person name="Tomsovsky M."/>
            <person name="Tulloss R.E."/>
            <person name="Uehling J."/>
            <person name="Grigoriev I.V."/>
            <person name="Vagvolgyi C."/>
            <person name="Papp T."/>
            <person name="Martin F.M."/>
            <person name="Miettinen O."/>
            <person name="Hibbett D.S."/>
            <person name="Nagy L.G."/>
        </authorList>
    </citation>
    <scope>NUCLEOTIDE SEQUENCE [LARGE SCALE GENOMIC DNA]</scope>
    <source>
        <strain evidence="1 2">FP101781</strain>
    </source>
</reference>